<comment type="caution">
    <text evidence="1">The sequence shown here is derived from an EMBL/GenBank/DDBJ whole genome shotgun (WGS) entry which is preliminary data.</text>
</comment>
<sequence>MFRVSAGDGKEGLQLHSTFKYEDEGDRYKFDDLMKRFKDYCTSMRKGPFKRHLFFTRSQKADETIDQYATNLKRRAKTCELGELKDLSGIELCAILRVIC</sequence>
<evidence type="ECO:0000313" key="2">
    <source>
        <dbReference type="Proteomes" id="UP001152320"/>
    </source>
</evidence>
<gene>
    <name evidence="1" type="ORF">HOLleu_25636</name>
</gene>
<name>A0A9Q1BT39_HOLLE</name>
<proteinExistence type="predicted"/>
<reference evidence="1" key="1">
    <citation type="submission" date="2021-10" db="EMBL/GenBank/DDBJ databases">
        <title>Tropical sea cucumber genome reveals ecological adaptation and Cuvierian tubules defense mechanism.</title>
        <authorList>
            <person name="Chen T."/>
        </authorList>
    </citation>
    <scope>NUCLEOTIDE SEQUENCE</scope>
    <source>
        <strain evidence="1">Nanhai2018</strain>
        <tissue evidence="1">Muscle</tissue>
    </source>
</reference>
<organism evidence="1 2">
    <name type="scientific">Holothuria leucospilota</name>
    <name type="common">Black long sea cucumber</name>
    <name type="synonym">Mertensiothuria leucospilota</name>
    <dbReference type="NCBI Taxonomy" id="206669"/>
    <lineage>
        <taxon>Eukaryota</taxon>
        <taxon>Metazoa</taxon>
        <taxon>Echinodermata</taxon>
        <taxon>Eleutherozoa</taxon>
        <taxon>Echinozoa</taxon>
        <taxon>Holothuroidea</taxon>
        <taxon>Aspidochirotacea</taxon>
        <taxon>Aspidochirotida</taxon>
        <taxon>Holothuriidae</taxon>
        <taxon>Holothuria</taxon>
    </lineage>
</organism>
<keyword evidence="2" id="KW-1185">Reference proteome</keyword>
<evidence type="ECO:0008006" key="3">
    <source>
        <dbReference type="Google" id="ProtNLM"/>
    </source>
</evidence>
<dbReference type="EMBL" id="JAIZAY010000012">
    <property type="protein sequence ID" value="KAJ8032183.1"/>
    <property type="molecule type" value="Genomic_DNA"/>
</dbReference>
<dbReference type="Proteomes" id="UP001152320">
    <property type="component" value="Chromosome 12"/>
</dbReference>
<dbReference type="OrthoDB" id="8061005at2759"/>
<evidence type="ECO:0000313" key="1">
    <source>
        <dbReference type="EMBL" id="KAJ8032183.1"/>
    </source>
</evidence>
<accession>A0A9Q1BT39</accession>
<protein>
    <recommendedName>
        <fullName evidence="3">Retrotransposon gag domain-containing protein</fullName>
    </recommendedName>
</protein>
<dbReference type="AlphaFoldDB" id="A0A9Q1BT39"/>